<protein>
    <submittedName>
        <fullName evidence="2">Uncharacterized protein</fullName>
    </submittedName>
</protein>
<keyword evidence="1" id="KW-0472">Membrane</keyword>
<evidence type="ECO:0000256" key="1">
    <source>
        <dbReference type="SAM" id="Phobius"/>
    </source>
</evidence>
<name>A0A7I8IVH4_SPIIN</name>
<organism evidence="2">
    <name type="scientific">Spirodela intermedia</name>
    <name type="common">Intermediate duckweed</name>
    <dbReference type="NCBI Taxonomy" id="51605"/>
    <lineage>
        <taxon>Eukaryota</taxon>
        <taxon>Viridiplantae</taxon>
        <taxon>Streptophyta</taxon>
        <taxon>Embryophyta</taxon>
        <taxon>Tracheophyta</taxon>
        <taxon>Spermatophyta</taxon>
        <taxon>Magnoliopsida</taxon>
        <taxon>Liliopsida</taxon>
        <taxon>Araceae</taxon>
        <taxon>Lemnoideae</taxon>
        <taxon>Spirodela</taxon>
    </lineage>
</organism>
<keyword evidence="1" id="KW-1133">Transmembrane helix</keyword>
<evidence type="ECO:0000313" key="3">
    <source>
        <dbReference type="Proteomes" id="UP001189122"/>
    </source>
</evidence>
<keyword evidence="3" id="KW-1185">Reference proteome</keyword>
<reference evidence="2 3" key="1">
    <citation type="submission" date="2019-12" db="EMBL/GenBank/DDBJ databases">
        <authorList>
            <person name="Scholz U."/>
            <person name="Mascher M."/>
            <person name="Fiebig A."/>
        </authorList>
    </citation>
    <scope>NUCLEOTIDE SEQUENCE</scope>
</reference>
<sequence length="45" mass="5264">MYVCMYVCIYVCMCTVASIWIELLNAFLSISLSKFVRSFCQKLNE</sequence>
<proteinExistence type="predicted"/>
<dbReference type="EMBL" id="CACRZD030000006">
    <property type="protein sequence ID" value="CAA6661148.1"/>
    <property type="molecule type" value="Genomic_DNA"/>
</dbReference>
<feature type="transmembrane region" description="Helical" evidence="1">
    <location>
        <begin position="7"/>
        <end position="28"/>
    </location>
</feature>
<keyword evidence="1" id="KW-0812">Transmembrane</keyword>
<dbReference type="Proteomes" id="UP001189122">
    <property type="component" value="Unassembled WGS sequence"/>
</dbReference>
<evidence type="ECO:0000313" key="2">
    <source>
        <dbReference type="EMBL" id="CAA2621447.1"/>
    </source>
</evidence>
<accession>A0A7I8IVH4</accession>
<dbReference type="EMBL" id="LR743593">
    <property type="protein sequence ID" value="CAA2621447.1"/>
    <property type="molecule type" value="Genomic_DNA"/>
</dbReference>
<dbReference type="AlphaFoldDB" id="A0A7I8IVH4"/>
<gene>
    <name evidence="2" type="ORF">SI7747_06007546</name>
</gene>